<reference evidence="1" key="1">
    <citation type="submission" date="2019-05" db="EMBL/GenBank/DDBJ databases">
        <authorList>
            <person name="Hibberd M."/>
        </authorList>
    </citation>
    <scope>NUCLEOTIDE SEQUENCE</scope>
    <source>
        <strain evidence="1">Neisseria_subflava_BgEED23</strain>
    </source>
</reference>
<accession>A0A9X9QY91</accession>
<gene>
    <name evidence="1" type="ORF">ONOEEDHL_02185</name>
</gene>
<dbReference type="Proteomes" id="UP000626795">
    <property type="component" value="Unassembled WGS sequence"/>
</dbReference>
<evidence type="ECO:0000313" key="1">
    <source>
        <dbReference type="EMBL" id="VTY06905.1"/>
    </source>
</evidence>
<dbReference type="InterPro" id="IPR028964">
    <property type="entry name" value="Imm8"/>
</dbReference>
<sequence>MIKLNLESIELYNVNFEEFSPEIPDNFYQWIDIEIGIEGEQGTSIFSFCVCSPKWISHNCSKEGFFWLNALIMEQFNHKDIIDEINKILAYCSRETWELSLSNLLKFFSWEFEDYHPDQPT</sequence>
<protein>
    <recommendedName>
        <fullName evidence="3">Immunity protein 8</fullName>
    </recommendedName>
</protein>
<keyword evidence="2" id="KW-1185">Reference proteome</keyword>
<dbReference type="RefSeq" id="WP_204788449.1">
    <property type="nucleotide sequence ID" value="NZ_CABFLZ010000025.1"/>
</dbReference>
<organism evidence="1 2">
    <name type="scientific">Neisseria subflava</name>
    <dbReference type="NCBI Taxonomy" id="28449"/>
    <lineage>
        <taxon>Bacteria</taxon>
        <taxon>Pseudomonadati</taxon>
        <taxon>Pseudomonadota</taxon>
        <taxon>Betaproteobacteria</taxon>
        <taxon>Neisseriales</taxon>
        <taxon>Neisseriaceae</taxon>
        <taxon>Neisseria</taxon>
    </lineage>
</organism>
<evidence type="ECO:0000313" key="2">
    <source>
        <dbReference type="Proteomes" id="UP000626795"/>
    </source>
</evidence>
<proteinExistence type="predicted"/>
<comment type="caution">
    <text evidence="1">The sequence shown here is derived from an EMBL/GenBank/DDBJ whole genome shotgun (WGS) entry which is preliminary data.</text>
</comment>
<dbReference type="AlphaFoldDB" id="A0A9X9QY91"/>
<dbReference type="EMBL" id="CABFLZ010000025">
    <property type="protein sequence ID" value="VTY06905.1"/>
    <property type="molecule type" value="Genomic_DNA"/>
</dbReference>
<dbReference type="Pfam" id="PF15586">
    <property type="entry name" value="Imm8"/>
    <property type="match status" value="1"/>
</dbReference>
<name>A0A9X9QY91_NEISU</name>
<evidence type="ECO:0008006" key="3">
    <source>
        <dbReference type="Google" id="ProtNLM"/>
    </source>
</evidence>